<dbReference type="InterPro" id="IPR045152">
    <property type="entry name" value="EDC4-like"/>
</dbReference>
<feature type="compositionally biased region" description="Polar residues" evidence="6">
    <location>
        <begin position="62"/>
        <end position="75"/>
    </location>
</feature>
<protein>
    <recommendedName>
        <fullName evidence="7">EDC4-like protein pdc1 beta-propeller domain-containing protein</fullName>
    </recommendedName>
</protein>
<dbReference type="Gene3D" id="1.10.220.100">
    <property type="entry name" value="conserved c-terminal region of ge- 1"/>
    <property type="match status" value="1"/>
</dbReference>
<feature type="compositionally biased region" description="Low complexity" evidence="6">
    <location>
        <begin position="259"/>
        <end position="273"/>
    </location>
</feature>
<comment type="similarity">
    <text evidence="2">Belongs to the WD repeat EDC4 family.</text>
</comment>
<dbReference type="Proteomes" id="UP000326924">
    <property type="component" value="Unassembled WGS sequence"/>
</dbReference>
<evidence type="ECO:0000313" key="8">
    <source>
        <dbReference type="EMBL" id="KAA8909550.1"/>
    </source>
</evidence>
<keyword evidence="9" id="KW-1185">Reference proteome</keyword>
<keyword evidence="3" id="KW-0963">Cytoplasm</keyword>
<evidence type="ECO:0000256" key="2">
    <source>
        <dbReference type="ARBA" id="ARBA00009639"/>
    </source>
</evidence>
<organism evidence="8 9">
    <name type="scientific">Sphaerosporella brunnea</name>
    <dbReference type="NCBI Taxonomy" id="1250544"/>
    <lineage>
        <taxon>Eukaryota</taxon>
        <taxon>Fungi</taxon>
        <taxon>Dikarya</taxon>
        <taxon>Ascomycota</taxon>
        <taxon>Pezizomycotina</taxon>
        <taxon>Pezizomycetes</taxon>
        <taxon>Pezizales</taxon>
        <taxon>Pyronemataceae</taxon>
        <taxon>Sphaerosporella</taxon>
    </lineage>
</organism>
<gene>
    <name evidence="8" type="ORF">FN846DRAFT_776167</name>
</gene>
<accession>A0A5J5F0W6</accession>
<feature type="compositionally biased region" description="Low complexity" evidence="6">
    <location>
        <begin position="152"/>
        <end position="177"/>
    </location>
</feature>
<reference evidence="8 9" key="1">
    <citation type="submission" date="2019-09" db="EMBL/GenBank/DDBJ databases">
        <title>Draft genome of the ectomycorrhizal ascomycete Sphaerosporella brunnea.</title>
        <authorList>
            <consortium name="DOE Joint Genome Institute"/>
            <person name="Benucci G.M."/>
            <person name="Marozzi G."/>
            <person name="Antonielli L."/>
            <person name="Sanchez S."/>
            <person name="Marco P."/>
            <person name="Wang X."/>
            <person name="Falini L.B."/>
            <person name="Barry K."/>
            <person name="Haridas S."/>
            <person name="Lipzen A."/>
            <person name="Labutti K."/>
            <person name="Grigoriev I.V."/>
            <person name="Murat C."/>
            <person name="Martin F."/>
            <person name="Albertini E."/>
            <person name="Donnini D."/>
            <person name="Bonito G."/>
        </authorList>
    </citation>
    <scope>NUCLEOTIDE SEQUENCE [LARGE SCALE GENOMIC DNA]</scope>
    <source>
        <strain evidence="8 9">Sb_GMNB300</strain>
    </source>
</reference>
<dbReference type="InterPro" id="IPR055393">
    <property type="entry name" value="Beta-prop_EDC4L"/>
</dbReference>
<dbReference type="InterPro" id="IPR015943">
    <property type="entry name" value="WD40/YVTN_repeat-like_dom_sf"/>
</dbReference>
<feature type="region of interest" description="Disordered" evidence="6">
    <location>
        <begin position="856"/>
        <end position="945"/>
    </location>
</feature>
<comment type="subcellular location">
    <subcellularLocation>
        <location evidence="1">Cytoplasm</location>
        <location evidence="1">P-body</location>
    </subcellularLocation>
</comment>
<feature type="domain" description="EDC4-like protein pdc1 beta-propeller" evidence="7">
    <location>
        <begin position="404"/>
        <end position="746"/>
    </location>
</feature>
<feature type="region of interest" description="Disordered" evidence="6">
    <location>
        <begin position="20"/>
        <end position="387"/>
    </location>
</feature>
<dbReference type="Gene3D" id="2.130.10.10">
    <property type="entry name" value="YVTN repeat-like/Quinoprotein amine dehydrogenase"/>
    <property type="match status" value="1"/>
</dbReference>
<evidence type="ECO:0000256" key="1">
    <source>
        <dbReference type="ARBA" id="ARBA00004201"/>
    </source>
</evidence>
<keyword evidence="4" id="KW-0853">WD repeat</keyword>
<dbReference type="GO" id="GO:0031087">
    <property type="term" value="P:deadenylation-independent decapping of nuclear-transcribed mRNA"/>
    <property type="evidence" value="ECO:0007669"/>
    <property type="project" value="InterPro"/>
</dbReference>
<dbReference type="SUPFAM" id="SSF50978">
    <property type="entry name" value="WD40 repeat-like"/>
    <property type="match status" value="1"/>
</dbReference>
<evidence type="ECO:0000256" key="5">
    <source>
        <dbReference type="ARBA" id="ARBA00022737"/>
    </source>
</evidence>
<feature type="compositionally biased region" description="Polar residues" evidence="6">
    <location>
        <begin position="92"/>
        <end position="124"/>
    </location>
</feature>
<comment type="caution">
    <text evidence="8">The sequence shown here is derived from an EMBL/GenBank/DDBJ whole genome shotgun (WGS) entry which is preliminary data.</text>
</comment>
<evidence type="ECO:0000313" key="9">
    <source>
        <dbReference type="Proteomes" id="UP000326924"/>
    </source>
</evidence>
<dbReference type="PANTHER" id="PTHR15598:SF5">
    <property type="entry name" value="ENHANCER OF MRNA-DECAPPING PROTEIN 4"/>
    <property type="match status" value="1"/>
</dbReference>
<dbReference type="GO" id="GO:0000932">
    <property type="term" value="C:P-body"/>
    <property type="evidence" value="ECO:0007669"/>
    <property type="project" value="UniProtKB-SubCell"/>
</dbReference>
<keyword evidence="5" id="KW-0677">Repeat</keyword>
<feature type="compositionally biased region" description="Low complexity" evidence="6">
    <location>
        <begin position="927"/>
        <end position="938"/>
    </location>
</feature>
<sequence>MSPPTAGGTAGDRAASLLSLLKFSQAVPPPGGPLEQQMPQQQQRGSTPPRPAVNSPLPMPMPQTQIPPHNRSISASDLVATLFGPPGASKENLATSSANSSPVQQRMSAHQLPQRSATTESVPQTKAPVNPQDLVFQLLGRTKPVQEEPSRGQEGSQISEQQGEASSQRVSPAISSSMPPPPPNYTDGPARASPVSMEGPPPSQTPNKGLFTYVNPFDHLSATSPRNRNPKSATPGPSAVTRKSTLGLNEMRAEDFSLPGSNAVSPSPSSLSMPPAPVEAEAAKEASTLGQVRDRELRLMEQLGQHAEEYIPPPPKPTVEDAPIEENAQPEPSREEPSQSVQLERRVETTSEVEQSAGGDSPTIPMEAPRKEAAEEEEDGYESAHESQPIEVYNFPMKPFSSITIVPSAIKRPKYPPSKISDVARMTRTFDQLDRNLIASSQGYIVYALSKSNGRGGIRIIRQYDGKDRVLMKDSNDRTFNVTIGRKERVLGTGVSGAVVWVDLEEDFETESWNSMFVFPPSEEQGQSNGVLKSRARKTSRHPDAFAIGRGKTISIIHAPTARAYADGRKGNVVASKKYLSDHTRMIDTGKASKDFAFSDDDSVIISIDKAGKLKLWDVQGLLDFSQNDAYDVAQKAFPPQPPMVHTTPTLVFSAVPAGESYRATSVMFLDKYRPYLKCLALRYVIVGMKQNHTLQLWDLALGRPVQEINFPQESETDALCSVAYHPLSGIIVVGNPTRNSICFIHLSAPKYNLPTMSQAQYIRGLATKDPSIPKPDATAILSGLREYSFASKGQLMSLDILDCENDQQDDNQALFELYVAHSKGMTTLSVFKEDLGWEQDNRVKNAVDAVARGVCTLSSLPPPPPPDRDDKSETTEASAPSLKPAAEKNKSRSVSPATRAAEKSDIGEEKSGVNGASKKKKKDKASATTSVAAASGTDEPKAEKVKAKVAATTTLAPSEAPTEVNVPAGFLDREVKRIETTVSAEFSKVISREMEQLYRRFDDDRKTGDEKQKDILRLLSSTLTDNVEQVISRIVMNNIQAQVVPAIADVTASSISRMLGETLAGSLSMSLPAELRAVIPDSVSRTLSQPELLNRISDSLTRPLTQAVEHEFSHCLHSTLIPAFQKLAIDTAQKAVTETERKHAETIAAFEQMRRADSKKIDQLMVSVNQMAEVMNSMAQRQSEFQDQVRQAQAEYYEHGASHVIEPEKSAEQLEAEEIEELLRSGKYEDGTIKWLQSKERQAELFDEVMVRYRYDFLPNLSQLVLLSVSAAVSVKFEHKVMERLSWLEGVLAVLDPMDPEIHEICNRIMVVVVQRLEQLYVSTAEVDQRASLLERIPAIARRARDLSNRAHHGR</sequence>
<dbReference type="InterPro" id="IPR044938">
    <property type="entry name" value="EDC4_C_sf"/>
</dbReference>
<dbReference type="Pfam" id="PF24106">
    <property type="entry name" value="Beta-prop_EDC4L"/>
    <property type="match status" value="1"/>
</dbReference>
<proteinExistence type="inferred from homology"/>
<dbReference type="EMBL" id="VXIS01000056">
    <property type="protein sequence ID" value="KAA8909550.1"/>
    <property type="molecule type" value="Genomic_DNA"/>
</dbReference>
<feature type="compositionally biased region" description="Polar residues" evidence="6">
    <location>
        <begin position="221"/>
        <end position="232"/>
    </location>
</feature>
<evidence type="ECO:0000259" key="7">
    <source>
        <dbReference type="Pfam" id="PF24106"/>
    </source>
</evidence>
<feature type="compositionally biased region" description="Low complexity" evidence="6">
    <location>
        <begin position="33"/>
        <end position="47"/>
    </location>
</feature>
<feature type="compositionally biased region" description="Basic and acidic residues" evidence="6">
    <location>
        <begin position="332"/>
        <end position="349"/>
    </location>
</feature>
<feature type="compositionally biased region" description="Basic and acidic residues" evidence="6">
    <location>
        <begin position="901"/>
        <end position="912"/>
    </location>
</feature>
<dbReference type="InParanoid" id="A0A5J5F0W6"/>
<dbReference type="OrthoDB" id="21128at2759"/>
<dbReference type="InterPro" id="IPR036322">
    <property type="entry name" value="WD40_repeat_dom_sf"/>
</dbReference>
<evidence type="ECO:0000256" key="4">
    <source>
        <dbReference type="ARBA" id="ARBA00022574"/>
    </source>
</evidence>
<evidence type="ECO:0000256" key="3">
    <source>
        <dbReference type="ARBA" id="ARBA00022490"/>
    </source>
</evidence>
<name>A0A5J5F0W6_9PEZI</name>
<evidence type="ECO:0000256" key="6">
    <source>
        <dbReference type="SAM" id="MobiDB-lite"/>
    </source>
</evidence>
<dbReference type="PANTHER" id="PTHR15598">
    <property type="entry name" value="ENHANCER OF MRNA-DECAPPING PROTEIN 4"/>
    <property type="match status" value="1"/>
</dbReference>